<dbReference type="Proteomes" id="UP001314169">
    <property type="component" value="Chromosome 1"/>
</dbReference>
<organism evidence="1 2">
    <name type="scientific">Pipistrellus nathusii</name>
    <name type="common">Nathusius' pipistrelle</name>
    <dbReference type="NCBI Taxonomy" id="59473"/>
    <lineage>
        <taxon>Eukaryota</taxon>
        <taxon>Metazoa</taxon>
        <taxon>Chordata</taxon>
        <taxon>Craniata</taxon>
        <taxon>Vertebrata</taxon>
        <taxon>Euteleostomi</taxon>
        <taxon>Mammalia</taxon>
        <taxon>Eutheria</taxon>
        <taxon>Laurasiatheria</taxon>
        <taxon>Chiroptera</taxon>
        <taxon>Yangochiroptera</taxon>
        <taxon>Vespertilionidae</taxon>
        <taxon>Pipistrellus</taxon>
    </lineage>
</organism>
<protein>
    <submittedName>
        <fullName evidence="1">Uncharacterized protein</fullName>
    </submittedName>
</protein>
<evidence type="ECO:0000313" key="1">
    <source>
        <dbReference type="EMBL" id="CAK6432219.1"/>
    </source>
</evidence>
<gene>
    <name evidence="1" type="ORF">MPIPNATIZW_LOCUS525</name>
</gene>
<evidence type="ECO:0000313" key="2">
    <source>
        <dbReference type="Proteomes" id="UP001314169"/>
    </source>
</evidence>
<accession>A0ABN9Z680</accession>
<sequence length="114" mass="13036">MCGEVLTEHVTHSASLPQKTIINFPGTKVKALCYVWTHVPITPPPPPHPLSHCYPRRMTHLCRLNANLTIPKSPRTFSHELIKAFSFKKILPLYIKDENYAFSKQRESTSPFPI</sequence>
<proteinExistence type="predicted"/>
<dbReference type="EMBL" id="OY882858">
    <property type="protein sequence ID" value="CAK6432219.1"/>
    <property type="molecule type" value="Genomic_DNA"/>
</dbReference>
<keyword evidence="2" id="KW-1185">Reference proteome</keyword>
<name>A0ABN9Z680_PIPNA</name>
<reference evidence="1" key="1">
    <citation type="submission" date="2023-12" db="EMBL/GenBank/DDBJ databases">
        <authorList>
            <person name="Brown T."/>
        </authorList>
    </citation>
    <scope>NUCLEOTIDE SEQUENCE</scope>
</reference>